<keyword evidence="2" id="KW-0812">Transmembrane</keyword>
<keyword evidence="2" id="KW-1133">Transmembrane helix</keyword>
<proteinExistence type="predicted"/>
<sequence>MPIELIIATVAISLALLFYTWGVFGERRHGSLSLKYVLLFWAGLTCDTTGTLIMSNIASQSNVTGFGIHGITGALAIALMIVHAMWATVTYLRGSQKARKRFHTFSTVVWLVWLVPYIIGMLVGIPAIHLRAVCAIGTAIVIVGLLAAYLFARDRNDDKPRKPKSGHNGKHPGSGAALSH</sequence>
<dbReference type="InterPro" id="IPR023813">
    <property type="entry name" value="HsmA-like"/>
</dbReference>
<feature type="transmembrane region" description="Helical" evidence="2">
    <location>
        <begin position="66"/>
        <end position="92"/>
    </location>
</feature>
<comment type="caution">
    <text evidence="3">The sequence shown here is derived from an EMBL/GenBank/DDBJ whole genome shotgun (WGS) entry which is preliminary data.</text>
</comment>
<feature type="transmembrane region" description="Helical" evidence="2">
    <location>
        <begin position="36"/>
        <end position="54"/>
    </location>
</feature>
<keyword evidence="2" id="KW-0472">Membrane</keyword>
<dbReference type="AlphaFoldDB" id="A0A7K1T859"/>
<dbReference type="RefSeq" id="WP_114540567.1">
    <property type="nucleotide sequence ID" value="NZ_JARFIT010000002.1"/>
</dbReference>
<feature type="compositionally biased region" description="Basic residues" evidence="1">
    <location>
        <begin position="161"/>
        <end position="170"/>
    </location>
</feature>
<evidence type="ECO:0000313" key="3">
    <source>
        <dbReference type="EMBL" id="MVN59814.1"/>
    </source>
</evidence>
<gene>
    <name evidence="3" type="ORF">GO707_11340</name>
</gene>
<keyword evidence="4" id="KW-1185">Reference proteome</keyword>
<feature type="transmembrane region" description="Helical" evidence="2">
    <location>
        <begin position="6"/>
        <end position="24"/>
    </location>
</feature>
<name>A0A7K1T859_9ACTN</name>
<dbReference type="EMBL" id="WPOO01000029">
    <property type="protein sequence ID" value="MVN59814.1"/>
    <property type="molecule type" value="Genomic_DNA"/>
</dbReference>
<protein>
    <submittedName>
        <fullName evidence="3">TIGR03987 family protein</fullName>
    </submittedName>
</protein>
<feature type="transmembrane region" description="Helical" evidence="2">
    <location>
        <begin position="130"/>
        <end position="152"/>
    </location>
</feature>
<feature type="transmembrane region" description="Helical" evidence="2">
    <location>
        <begin position="104"/>
        <end position="124"/>
    </location>
</feature>
<organism evidence="3 4">
    <name type="scientific">Adlercreutzia rubneri</name>
    <dbReference type="NCBI Taxonomy" id="2916441"/>
    <lineage>
        <taxon>Bacteria</taxon>
        <taxon>Bacillati</taxon>
        <taxon>Actinomycetota</taxon>
        <taxon>Coriobacteriia</taxon>
        <taxon>Eggerthellales</taxon>
        <taxon>Eggerthellaceae</taxon>
        <taxon>Adlercreutzia</taxon>
    </lineage>
</organism>
<reference evidence="3 4" key="1">
    <citation type="submission" date="2019-11" db="EMBL/GenBank/DDBJ databases">
        <title>Whole genome shotgun sequencing (WGS) data from Adlercreutzia equolifaciens ResAG-91, Eggerthella lenta MRI-F36, MRI-F37, MRI-F40, ResAG-49, ResAG-88, ResAG-121, ResAG-145, and Gordonibacter sp. ResAG-5, ResAG-26, ResAG-43, ResAG-50, ResAG-59.</title>
        <authorList>
            <person name="Stoll D.A."/>
            <person name="Danylec N."/>
            <person name="Franz C.M.A.P."/>
            <person name="Huch M."/>
        </authorList>
    </citation>
    <scope>NUCLEOTIDE SEQUENCE [LARGE SCALE GENOMIC DNA]</scope>
    <source>
        <strain evidence="3 4">ResAG-91</strain>
    </source>
</reference>
<accession>A0A7K1T859</accession>
<evidence type="ECO:0000256" key="2">
    <source>
        <dbReference type="SAM" id="Phobius"/>
    </source>
</evidence>
<dbReference type="Proteomes" id="UP000488839">
    <property type="component" value="Unassembled WGS sequence"/>
</dbReference>
<evidence type="ECO:0000256" key="1">
    <source>
        <dbReference type="SAM" id="MobiDB-lite"/>
    </source>
</evidence>
<dbReference type="NCBIfam" id="TIGR03987">
    <property type="entry name" value="HsmA family protein"/>
    <property type="match status" value="1"/>
</dbReference>
<evidence type="ECO:0000313" key="4">
    <source>
        <dbReference type="Proteomes" id="UP000488839"/>
    </source>
</evidence>
<feature type="region of interest" description="Disordered" evidence="1">
    <location>
        <begin position="158"/>
        <end position="180"/>
    </location>
</feature>